<dbReference type="Proteomes" id="UP000473091">
    <property type="component" value="Unassembled WGS sequence"/>
</dbReference>
<organism evidence="1 2">
    <name type="scientific">Pseudobutyrivibrio xylanivorans</name>
    <dbReference type="NCBI Taxonomy" id="185007"/>
    <lineage>
        <taxon>Bacteria</taxon>
        <taxon>Bacillati</taxon>
        <taxon>Bacillota</taxon>
        <taxon>Clostridia</taxon>
        <taxon>Lachnospirales</taxon>
        <taxon>Lachnospiraceae</taxon>
        <taxon>Pseudobutyrivibrio</taxon>
    </lineage>
</organism>
<protein>
    <submittedName>
        <fullName evidence="1">DUF2974 domain-containing protein</fullName>
    </submittedName>
</protein>
<sequence>MANDNYSEGKYSDEQIALLEQITYISNEVLAAAHIPDEGETPLCLPMKEGVKVKDLLKDFTPEKIENLRECGDDIISSSRISGAEWASIIKAIKDDPELMSLEVVKCQKSDDGGANLNVCYKDNETGEGIITYKGTTGHDEWYDDCMGMVETDTDDQNAAYEFYEEVEDQFSEITVAGHSKGANKAMYVMIRADDDKIKRCVAFDGQGFSNEFLEHYAGEIKRHGRRIINYALSVDFVHALLKQIPNAEMEFVQGYCLGDGGQYHSPNSFFIMDDNGNIQMQNGEPQFDIVPEDDDNIKHINGFTTYIMDNYPKEDLEEMADYMGNFVALSLGDEDAKGAFKYLLSEPEKLKKIKEMILEYGKENNLTEQDFNSFIGTFFPNEEDAQLAERICHALNEDGICDALIDYSENHDNGLVGFASQIQDIEYLLDQGAAGTGAFLGGEVEQQFQQWGSEIDAASASVGGNVGTIGEGLGNAVEFVGDIAGQGIEAAGEYGPELFTFLSMQAIPVHQPDFENYFSGFSIHDGVSNFVDNMQNMIVEIGDNYHFTIPELIQQVNTGENKQFNETYTPIENIDEYMNSVRKSIIKPSENQPQPVARKAFAHC</sequence>
<evidence type="ECO:0000313" key="1">
    <source>
        <dbReference type="EMBL" id="NEX02371.1"/>
    </source>
</evidence>
<reference evidence="1 2" key="1">
    <citation type="submission" date="2019-09" db="EMBL/GenBank/DDBJ databases">
        <authorList>
            <person name="Pidcock S.E."/>
            <person name="Huws S.A."/>
        </authorList>
    </citation>
    <scope>NUCLEOTIDE SEQUENCE [LARGE SCALE GENOMIC DNA]</scope>
    <source>
        <strain evidence="1 2">MZ8</strain>
    </source>
</reference>
<dbReference type="RefSeq" id="WP_090488860.1">
    <property type="nucleotide sequence ID" value="NZ_VTVE01000003.1"/>
</dbReference>
<proteinExistence type="predicted"/>
<name>A0A6M0LNG8_PSEXY</name>
<evidence type="ECO:0000313" key="2">
    <source>
        <dbReference type="Proteomes" id="UP000473091"/>
    </source>
</evidence>
<gene>
    <name evidence="1" type="ORF">F0Q01_10830</name>
</gene>
<dbReference type="InterPro" id="IPR024499">
    <property type="entry name" value="Mbeg1-like"/>
</dbReference>
<dbReference type="SUPFAM" id="SSF53474">
    <property type="entry name" value="alpha/beta-Hydrolases"/>
    <property type="match status" value="1"/>
</dbReference>
<reference evidence="1 2" key="2">
    <citation type="submission" date="2020-03" db="EMBL/GenBank/DDBJ databases">
        <title>Investigating the evolutionary divergence of the Butyrivibrio group.</title>
        <authorList>
            <person name="Skvortsov T."/>
            <person name="Santos F.G."/>
            <person name="Ting K.S."/>
            <person name="Creevey C.J."/>
        </authorList>
    </citation>
    <scope>NUCLEOTIDE SEQUENCE [LARGE SCALE GENOMIC DNA]</scope>
    <source>
        <strain evidence="1 2">MZ8</strain>
    </source>
</reference>
<dbReference type="Pfam" id="PF11187">
    <property type="entry name" value="Mbeg1-like"/>
    <property type="match status" value="1"/>
</dbReference>
<dbReference type="AlphaFoldDB" id="A0A6M0LNG8"/>
<dbReference type="EMBL" id="VTVE01000003">
    <property type="protein sequence ID" value="NEX02371.1"/>
    <property type="molecule type" value="Genomic_DNA"/>
</dbReference>
<comment type="caution">
    <text evidence="1">The sequence shown here is derived from an EMBL/GenBank/DDBJ whole genome shotgun (WGS) entry which is preliminary data.</text>
</comment>
<dbReference type="InterPro" id="IPR029058">
    <property type="entry name" value="AB_hydrolase_fold"/>
</dbReference>
<accession>A0A6M0LNG8</accession>